<dbReference type="PANTHER" id="PTHR46033">
    <property type="entry name" value="PROTEIN MAIN-LIKE 2"/>
    <property type="match status" value="1"/>
</dbReference>
<dbReference type="AlphaFoldDB" id="Q0N4T4"/>
<evidence type="ECO:0000259" key="1">
    <source>
        <dbReference type="Pfam" id="PF10536"/>
    </source>
</evidence>
<gene>
    <name evidence="2" type="primary">52G13.1</name>
</gene>
<name>Q0N4T4_ORYSI</name>
<dbReference type="InterPro" id="IPR019557">
    <property type="entry name" value="AminoTfrase-like_pln_mobile"/>
</dbReference>
<dbReference type="EMBL" id="DQ453966">
    <property type="protein sequence ID" value="ABD91509.1"/>
    <property type="molecule type" value="Genomic_DNA"/>
</dbReference>
<sequence length="202" mass="23220">MPCGYGVPIISTLYIDVGMEDSYWLYNTIWNSENCSLRRALFPGLEEYFEERHQAPRIASGERLKTLRVRDHTAHIPFSNWYISFQRWAKLLAFITMAQWHMPLYNAVALTALMDRWRPESYTFHLPSGELTLTLEEVTMILALPIRGQAITSDINSGNWRGRVVQYLGVKPLEAPDGQRLTKASGVPLSWLVVYQLLKLSS</sequence>
<proteinExistence type="predicted"/>
<protein>
    <submittedName>
        <fullName evidence="2">Putative mutator protein</fullName>
    </submittedName>
</protein>
<dbReference type="GO" id="GO:0010073">
    <property type="term" value="P:meristem maintenance"/>
    <property type="evidence" value="ECO:0007669"/>
    <property type="project" value="InterPro"/>
</dbReference>
<evidence type="ECO:0000313" key="2">
    <source>
        <dbReference type="EMBL" id="ABD91509.1"/>
    </source>
</evidence>
<organism evidence="2">
    <name type="scientific">Oryza sativa subsp. indica</name>
    <name type="common">Rice</name>
    <dbReference type="NCBI Taxonomy" id="39946"/>
    <lineage>
        <taxon>Eukaryota</taxon>
        <taxon>Viridiplantae</taxon>
        <taxon>Streptophyta</taxon>
        <taxon>Embryophyta</taxon>
        <taxon>Tracheophyta</taxon>
        <taxon>Spermatophyta</taxon>
        <taxon>Magnoliopsida</taxon>
        <taxon>Liliopsida</taxon>
        <taxon>Poales</taxon>
        <taxon>Poaceae</taxon>
        <taxon>BOP clade</taxon>
        <taxon>Oryzoideae</taxon>
        <taxon>Oryzeae</taxon>
        <taxon>Oryzinae</taxon>
        <taxon>Oryza</taxon>
        <taxon>Oryza sativa</taxon>
    </lineage>
</organism>
<dbReference type="InterPro" id="IPR044824">
    <property type="entry name" value="MAIN-like"/>
</dbReference>
<dbReference type="PANTHER" id="PTHR46033:SF8">
    <property type="entry name" value="PROTEIN MAINTENANCE OF MERISTEMS-LIKE"/>
    <property type="match status" value="1"/>
</dbReference>
<accession>Q0N4T4</accession>
<feature type="domain" description="Aminotransferase-like plant mobile" evidence="1">
    <location>
        <begin position="106"/>
        <end position="172"/>
    </location>
</feature>
<dbReference type="Pfam" id="PF10536">
    <property type="entry name" value="PMD"/>
    <property type="match status" value="1"/>
</dbReference>
<reference evidence="2" key="1">
    <citation type="journal article" date="2006" name="Nature">
        <title>Sub1A is an ethylene-response-factor-like gene that confers submergence tolerance to rice.</title>
        <authorList>
            <person name="Xu K."/>
            <person name="Xu X."/>
            <person name="Fukao T."/>
            <person name="Canlas P."/>
            <person name="Maghirang-Rodriguez R."/>
            <person name="Heuer S."/>
            <person name="Ismail A.M."/>
            <person name="Bailey-Serres J."/>
            <person name="Ronald P.C."/>
            <person name="Mackill D.J."/>
        </authorList>
    </citation>
    <scope>NUCLEOTIDE SEQUENCE</scope>
    <source>
        <strain evidence="2">IR40931-26</strain>
    </source>
</reference>